<organism evidence="4 5">
    <name type="scientific">Drechslerella stenobrocha 248</name>
    <dbReference type="NCBI Taxonomy" id="1043628"/>
    <lineage>
        <taxon>Eukaryota</taxon>
        <taxon>Fungi</taxon>
        <taxon>Dikarya</taxon>
        <taxon>Ascomycota</taxon>
        <taxon>Pezizomycotina</taxon>
        <taxon>Orbiliomycetes</taxon>
        <taxon>Orbiliales</taxon>
        <taxon>Orbiliaceae</taxon>
        <taxon>Drechslerella</taxon>
    </lineage>
</organism>
<keyword evidence="2" id="KW-1133">Transmembrane helix</keyword>
<evidence type="ECO:0000256" key="2">
    <source>
        <dbReference type="SAM" id="Phobius"/>
    </source>
</evidence>
<reference evidence="4 5" key="1">
    <citation type="submission" date="2013-05" db="EMBL/GenBank/DDBJ databases">
        <title>Drechslerella stenobrocha genome reveals carnivorous origination and mechanical trapping mechanism of predatory fungi.</title>
        <authorList>
            <person name="Liu X."/>
            <person name="Zhang W."/>
            <person name="Liu K."/>
        </authorList>
    </citation>
    <scope>NUCLEOTIDE SEQUENCE [LARGE SCALE GENOMIC DNA]</scope>
    <source>
        <strain evidence="4 5">248</strain>
    </source>
</reference>
<feature type="transmembrane region" description="Helical" evidence="2">
    <location>
        <begin position="288"/>
        <end position="308"/>
    </location>
</feature>
<feature type="transmembrane region" description="Helical" evidence="2">
    <location>
        <begin position="364"/>
        <end position="385"/>
    </location>
</feature>
<sequence>MADIATAGASPAALPLLDRGQTERDNDAPEWEVEWDVYSTSTSASDDGSDDNDRDDISDGYDDGSPGLFGGGSGGSGSAGEARRQQRRRRVLAAAGLMIITVVSLVAQTECTVYVQRDLGWNKPYMILYLTHAFYLLLWPGLLVYERLRRLDRPWGRFFEDHFFEVRRMAQYVRYGTTELTAAQMGASPVGYILRTCFVQCCALNIAAATWFVAANMTTPSDLNAINNTSAIFTYVFSVWLLKEPVRMKKNVAVALAVIGVLIIAYGNPSAAAPAAEGSAPTGYPNRALGNIITGAGAVLFGLYRVMYKLRACLPAAATAEMNIAFSMIVGCSIGFFTTTVFWVPLPVLHIAGWERFEAPSAEAALWVGVGILCGLLFTTSFLTLISLTGPVLSSVAAMLSIFLVALYDWLFTGHNLTTATLAGGASIIVAFLLIGWSTYQETYRRSKRSDGYELERIPSREEDA</sequence>
<protein>
    <recommendedName>
        <fullName evidence="3">EamA domain-containing protein</fullName>
    </recommendedName>
</protein>
<feature type="compositionally biased region" description="Gly residues" evidence="1">
    <location>
        <begin position="67"/>
        <end position="78"/>
    </location>
</feature>
<dbReference type="InterPro" id="IPR026505">
    <property type="entry name" value="Solute_c_fam_35_mem_F3/F4"/>
</dbReference>
<proteinExistence type="predicted"/>
<feature type="transmembrane region" description="Helical" evidence="2">
    <location>
        <begin position="320"/>
        <end position="344"/>
    </location>
</feature>
<dbReference type="PANTHER" id="PTHR19346">
    <property type="entry name" value="SUGAR PHOSPHATE TRANSPORTER DOMAIN-CONTAINING PROTEIN"/>
    <property type="match status" value="1"/>
</dbReference>
<dbReference type="HOGENOM" id="CLU_025401_0_0_1"/>
<feature type="domain" description="EamA" evidence="3">
    <location>
        <begin position="206"/>
        <end position="265"/>
    </location>
</feature>
<dbReference type="Pfam" id="PF00892">
    <property type="entry name" value="EamA"/>
    <property type="match status" value="1"/>
</dbReference>
<dbReference type="InterPro" id="IPR037185">
    <property type="entry name" value="EmrE-like"/>
</dbReference>
<evidence type="ECO:0000256" key="1">
    <source>
        <dbReference type="SAM" id="MobiDB-lite"/>
    </source>
</evidence>
<keyword evidence="5" id="KW-1185">Reference proteome</keyword>
<feature type="transmembrane region" description="Helical" evidence="2">
    <location>
        <begin position="251"/>
        <end position="268"/>
    </location>
</feature>
<dbReference type="InterPro" id="IPR000620">
    <property type="entry name" value="EamA_dom"/>
</dbReference>
<dbReference type="GO" id="GO:0016020">
    <property type="term" value="C:membrane"/>
    <property type="evidence" value="ECO:0007669"/>
    <property type="project" value="InterPro"/>
</dbReference>
<dbReference type="AlphaFoldDB" id="W7HIM8"/>
<feature type="transmembrane region" description="Helical" evidence="2">
    <location>
        <begin position="225"/>
        <end position="242"/>
    </location>
</feature>
<feature type="region of interest" description="Disordered" evidence="1">
    <location>
        <begin position="1"/>
        <end position="83"/>
    </location>
</feature>
<keyword evidence="2" id="KW-0812">Transmembrane</keyword>
<feature type="compositionally biased region" description="Acidic residues" evidence="1">
    <location>
        <begin position="47"/>
        <end position="62"/>
    </location>
</feature>
<dbReference type="PANTHER" id="PTHR19346:SF4">
    <property type="entry name" value="SUGAR PHOSPHATE TRANSPORTER DOMAIN-CONTAINING PROTEIN"/>
    <property type="match status" value="1"/>
</dbReference>
<dbReference type="Proteomes" id="UP000024837">
    <property type="component" value="Unassembled WGS sequence"/>
</dbReference>
<feature type="transmembrane region" description="Helical" evidence="2">
    <location>
        <begin position="91"/>
        <end position="107"/>
    </location>
</feature>
<evidence type="ECO:0000313" key="5">
    <source>
        <dbReference type="Proteomes" id="UP000024837"/>
    </source>
</evidence>
<keyword evidence="2" id="KW-0472">Membrane</keyword>
<dbReference type="EMBL" id="KI966453">
    <property type="protein sequence ID" value="EWC43751.1"/>
    <property type="molecule type" value="Genomic_DNA"/>
</dbReference>
<accession>W7HIM8</accession>
<gene>
    <name evidence="4" type="ORF">DRE_07369</name>
</gene>
<dbReference type="SUPFAM" id="SSF103481">
    <property type="entry name" value="Multidrug resistance efflux transporter EmrE"/>
    <property type="match status" value="2"/>
</dbReference>
<dbReference type="OrthoDB" id="10062838at2759"/>
<feature type="transmembrane region" description="Helical" evidence="2">
    <location>
        <begin position="192"/>
        <end position="213"/>
    </location>
</feature>
<name>W7HIM8_9PEZI</name>
<feature type="transmembrane region" description="Helical" evidence="2">
    <location>
        <begin position="417"/>
        <end position="440"/>
    </location>
</feature>
<evidence type="ECO:0000259" key="3">
    <source>
        <dbReference type="Pfam" id="PF00892"/>
    </source>
</evidence>
<feature type="transmembrane region" description="Helical" evidence="2">
    <location>
        <begin position="392"/>
        <end position="411"/>
    </location>
</feature>
<feature type="transmembrane region" description="Helical" evidence="2">
    <location>
        <begin position="127"/>
        <end position="145"/>
    </location>
</feature>
<evidence type="ECO:0000313" key="4">
    <source>
        <dbReference type="EMBL" id="EWC43751.1"/>
    </source>
</evidence>